<dbReference type="PROSITE" id="PS00552">
    <property type="entry name" value="HTH_MERR_1"/>
    <property type="match status" value="1"/>
</dbReference>
<evidence type="ECO:0000259" key="2">
    <source>
        <dbReference type="PROSITE" id="PS50937"/>
    </source>
</evidence>
<dbReference type="EMBL" id="LTAO01000003">
    <property type="protein sequence ID" value="KYG34135.1"/>
    <property type="molecule type" value="Genomic_DNA"/>
</dbReference>
<dbReference type="SMART" id="SM00422">
    <property type="entry name" value="HTH_MERR"/>
    <property type="match status" value="1"/>
</dbReference>
<gene>
    <name evidence="3" type="ORF">AZF04_15005</name>
</gene>
<name>A0A161PKT9_9BACI</name>
<dbReference type="Proteomes" id="UP000075806">
    <property type="component" value="Unassembled WGS sequence"/>
</dbReference>
<evidence type="ECO:0000313" key="4">
    <source>
        <dbReference type="Proteomes" id="UP000075806"/>
    </source>
</evidence>
<dbReference type="InterPro" id="IPR009061">
    <property type="entry name" value="DNA-bd_dom_put_sf"/>
</dbReference>
<organism evidence="3 4">
    <name type="scientific">Alkalihalobacillus trypoxylicola</name>
    <dbReference type="NCBI Taxonomy" id="519424"/>
    <lineage>
        <taxon>Bacteria</taxon>
        <taxon>Bacillati</taxon>
        <taxon>Bacillota</taxon>
        <taxon>Bacilli</taxon>
        <taxon>Bacillales</taxon>
        <taxon>Bacillaceae</taxon>
        <taxon>Alkalihalobacillus</taxon>
    </lineage>
</organism>
<dbReference type="STRING" id="519424.AZF04_15005"/>
<comment type="caution">
    <text evidence="3">The sequence shown here is derived from an EMBL/GenBank/DDBJ whole genome shotgun (WGS) entry which is preliminary data.</text>
</comment>
<dbReference type="PANTHER" id="PTHR30204:SF96">
    <property type="entry name" value="CHROMOSOME-ANCHORING PROTEIN RACA"/>
    <property type="match status" value="1"/>
</dbReference>
<dbReference type="CDD" id="cd01106">
    <property type="entry name" value="HTH_TipAL-Mta"/>
    <property type="match status" value="1"/>
</dbReference>
<dbReference type="OrthoDB" id="1894615at2"/>
<dbReference type="AlphaFoldDB" id="A0A161PKT9"/>
<evidence type="ECO:0000313" key="3">
    <source>
        <dbReference type="EMBL" id="KYG34135.1"/>
    </source>
</evidence>
<dbReference type="PROSITE" id="PS50937">
    <property type="entry name" value="HTH_MERR_2"/>
    <property type="match status" value="1"/>
</dbReference>
<protein>
    <recommendedName>
        <fullName evidence="2">HTH merR-type domain-containing protein</fullName>
    </recommendedName>
</protein>
<dbReference type="InterPro" id="IPR047057">
    <property type="entry name" value="MerR_fam"/>
</dbReference>
<sequence length="248" mass="29231">METIGTFAKRINVTVRTLRYYDDIGILKPQSTNAQGHKLYGKEEEKILLRIQAWKFLGISLDEIKPLLDENKEHYSFTLSLQKKLLMEQKERLETMIEAVEDAEQIVEVSEGKAVEYMDILFMVVNMYRLEREQKNFLIKHFSKEWVDQLFNHSPDDRGRILKQNVIYFHKMIDAINQGKDPTSEEVQCIIKELMVDIEKMVDPSIVEQIADKIDLFEENAHLFESVIPEPIKTYSDQAVNHYYLQKK</sequence>
<keyword evidence="1" id="KW-0238">DNA-binding</keyword>
<dbReference type="RefSeq" id="WP_061947635.1">
    <property type="nucleotide sequence ID" value="NZ_LTAO01000003.1"/>
</dbReference>
<dbReference type="Pfam" id="PF13411">
    <property type="entry name" value="MerR_1"/>
    <property type="match status" value="1"/>
</dbReference>
<keyword evidence="4" id="KW-1185">Reference proteome</keyword>
<dbReference type="SUPFAM" id="SSF46955">
    <property type="entry name" value="Putative DNA-binding domain"/>
    <property type="match status" value="1"/>
</dbReference>
<proteinExistence type="predicted"/>
<dbReference type="InterPro" id="IPR000551">
    <property type="entry name" value="MerR-type_HTH_dom"/>
</dbReference>
<accession>A0A161PKT9</accession>
<feature type="domain" description="HTH merR-type" evidence="2">
    <location>
        <begin position="1"/>
        <end position="70"/>
    </location>
</feature>
<evidence type="ECO:0000256" key="1">
    <source>
        <dbReference type="ARBA" id="ARBA00023125"/>
    </source>
</evidence>
<dbReference type="GO" id="GO:0003677">
    <property type="term" value="F:DNA binding"/>
    <property type="evidence" value="ECO:0007669"/>
    <property type="project" value="UniProtKB-KW"/>
</dbReference>
<dbReference type="GO" id="GO:0003700">
    <property type="term" value="F:DNA-binding transcription factor activity"/>
    <property type="evidence" value="ECO:0007669"/>
    <property type="project" value="InterPro"/>
</dbReference>
<dbReference type="Gene3D" id="1.10.1660.10">
    <property type="match status" value="1"/>
</dbReference>
<reference evidence="3" key="1">
    <citation type="submission" date="2016-02" db="EMBL/GenBank/DDBJ databases">
        <title>Genome sequence of Bacillus trypoxylicola KCTC 13244(T).</title>
        <authorList>
            <person name="Jeong H."/>
            <person name="Park S.-H."/>
            <person name="Choi S.-K."/>
        </authorList>
    </citation>
    <scope>NUCLEOTIDE SEQUENCE [LARGE SCALE GENOMIC DNA]</scope>
    <source>
        <strain evidence="3">KCTC 13244</strain>
    </source>
</reference>
<dbReference type="PANTHER" id="PTHR30204">
    <property type="entry name" value="REDOX-CYCLING DRUG-SENSING TRANSCRIPTIONAL ACTIVATOR SOXR"/>
    <property type="match status" value="1"/>
</dbReference>